<keyword evidence="1" id="KW-0812">Transmembrane</keyword>
<dbReference type="RefSeq" id="WP_188568407.1">
    <property type="nucleotide sequence ID" value="NZ_BMED01000005.1"/>
</dbReference>
<keyword evidence="1" id="KW-0472">Membrane</keyword>
<dbReference type="InterPro" id="IPR009305">
    <property type="entry name" value="Mpo1-like"/>
</dbReference>
<dbReference type="Proteomes" id="UP000637423">
    <property type="component" value="Unassembled WGS sequence"/>
</dbReference>
<feature type="transmembrane region" description="Helical" evidence="1">
    <location>
        <begin position="27"/>
        <end position="43"/>
    </location>
</feature>
<name>A0A916XQP7_9BURK</name>
<evidence type="ECO:0008006" key="4">
    <source>
        <dbReference type="Google" id="ProtNLM"/>
    </source>
</evidence>
<sequence length="104" mass="11894">MTKKFTSFAEFYPFYLSEHSNRTCRQLHFVGSSLVLSTIVLALSTGNAWWLLAAPLCGYGFAWVGHFVFEKNKPASFKQPLYSLMGDWVMYWQLLTGKIAFQPA</sequence>
<dbReference type="EMBL" id="BMED01000005">
    <property type="protein sequence ID" value="GGC93067.1"/>
    <property type="molecule type" value="Genomic_DNA"/>
</dbReference>
<evidence type="ECO:0000313" key="3">
    <source>
        <dbReference type="Proteomes" id="UP000637423"/>
    </source>
</evidence>
<comment type="caution">
    <text evidence="2">The sequence shown here is derived from an EMBL/GenBank/DDBJ whole genome shotgun (WGS) entry which is preliminary data.</text>
</comment>
<protein>
    <recommendedName>
        <fullName evidence="4">DUF962 domain-containing protein</fullName>
    </recommendedName>
</protein>
<keyword evidence="1" id="KW-1133">Transmembrane helix</keyword>
<evidence type="ECO:0000313" key="2">
    <source>
        <dbReference type="EMBL" id="GGC93067.1"/>
    </source>
</evidence>
<reference evidence="2" key="1">
    <citation type="journal article" date="2014" name="Int. J. Syst. Evol. Microbiol.">
        <title>Complete genome sequence of Corynebacterium casei LMG S-19264T (=DSM 44701T), isolated from a smear-ripened cheese.</title>
        <authorList>
            <consortium name="US DOE Joint Genome Institute (JGI-PGF)"/>
            <person name="Walter F."/>
            <person name="Albersmeier A."/>
            <person name="Kalinowski J."/>
            <person name="Ruckert C."/>
        </authorList>
    </citation>
    <scope>NUCLEOTIDE SEQUENCE</scope>
    <source>
        <strain evidence="2">CGMCC 1.10998</strain>
    </source>
</reference>
<reference evidence="2" key="2">
    <citation type="submission" date="2020-09" db="EMBL/GenBank/DDBJ databases">
        <authorList>
            <person name="Sun Q."/>
            <person name="Zhou Y."/>
        </authorList>
    </citation>
    <scope>NUCLEOTIDE SEQUENCE</scope>
    <source>
        <strain evidence="2">CGMCC 1.10998</strain>
    </source>
</reference>
<dbReference type="Pfam" id="PF06127">
    <property type="entry name" value="Mpo1-like"/>
    <property type="match status" value="1"/>
</dbReference>
<keyword evidence="3" id="KW-1185">Reference proteome</keyword>
<organism evidence="2 3">
    <name type="scientific">Undibacterium terreum</name>
    <dbReference type="NCBI Taxonomy" id="1224302"/>
    <lineage>
        <taxon>Bacteria</taxon>
        <taxon>Pseudomonadati</taxon>
        <taxon>Pseudomonadota</taxon>
        <taxon>Betaproteobacteria</taxon>
        <taxon>Burkholderiales</taxon>
        <taxon>Oxalobacteraceae</taxon>
        <taxon>Undibacterium</taxon>
    </lineage>
</organism>
<dbReference type="AlphaFoldDB" id="A0A916XQP7"/>
<dbReference type="PANTHER" id="PTHR34205:SF2">
    <property type="entry name" value="DUF962 DOMAIN-CONTAINING PROTEIN"/>
    <property type="match status" value="1"/>
</dbReference>
<dbReference type="PANTHER" id="PTHR34205">
    <property type="entry name" value="TRANSMEMBRANE PROTEIN"/>
    <property type="match status" value="1"/>
</dbReference>
<proteinExistence type="predicted"/>
<accession>A0A916XQP7</accession>
<evidence type="ECO:0000256" key="1">
    <source>
        <dbReference type="SAM" id="Phobius"/>
    </source>
</evidence>
<gene>
    <name evidence="2" type="ORF">GCM10011396_45450</name>
</gene>